<dbReference type="AlphaFoldDB" id="A0A2M6ZEX2"/>
<accession>A0A2M6ZEX2</accession>
<evidence type="ECO:0000313" key="3">
    <source>
        <dbReference type="Proteomes" id="UP000229227"/>
    </source>
</evidence>
<dbReference type="Pfam" id="PF04734">
    <property type="entry name" value="Ceramidase_alk"/>
    <property type="match status" value="1"/>
</dbReference>
<gene>
    <name evidence="2" type="ORF">COS91_07055</name>
</gene>
<proteinExistence type="predicted"/>
<sequence>MFKAGVAKVKITPPLGVELWGYGIYLNRFAKGVNDELYAKAIEFYDGENKAIIISCDLGGLGRYFVQQCKEEISKSINIPKDNITICATHTHSGPSTVFMRGLGEIDKNYLNFLKEKIVQAAKKSDKDLEKIRIGTGKGEADIGYNRVVKDGIIDKELMVLKVENAVNKTKAILYNYSTHPVTGRGDNFLVSADWPGYASKKIERENKCISIFLQGSCGDIDVKNTGMFKKAKENGETVAQEVLKIQQNIKLKKDLKIKMKTKIINLSLNVPQEKDIGEILARYKKEIKNKNFKKFIQAWKKDILKEISKNPRDSLTTEIQVIQIGEDIVFVMHPSELFTKWGIKIKEISPYKSAFVVGYANDYIGYIPDEEDFKIGDGFRGYAAFRAPMYTGFFPFKENVGEILVQEIKELLRY</sequence>
<protein>
    <recommendedName>
        <fullName evidence="1">Neutral/alkaline non-lysosomal ceramidase N-terminal domain-containing protein</fullName>
    </recommendedName>
</protein>
<dbReference type="Proteomes" id="UP000229227">
    <property type="component" value="Unassembled WGS sequence"/>
</dbReference>
<evidence type="ECO:0000313" key="2">
    <source>
        <dbReference type="EMBL" id="PIU50937.1"/>
    </source>
</evidence>
<name>A0A2M6ZEX2_9BACT</name>
<reference evidence="3" key="1">
    <citation type="submission" date="2017-09" db="EMBL/GenBank/DDBJ databases">
        <title>Depth-based differentiation of microbial function through sediment-hosted aquifers and enrichment of novel symbionts in the deep terrestrial subsurface.</title>
        <authorList>
            <person name="Probst A.J."/>
            <person name="Ladd B."/>
            <person name="Jarett J.K."/>
            <person name="Geller-Mcgrath D.E."/>
            <person name="Sieber C.M.K."/>
            <person name="Emerson J.B."/>
            <person name="Anantharaman K."/>
            <person name="Thomas B.C."/>
            <person name="Malmstrom R."/>
            <person name="Stieglmeier M."/>
            <person name="Klingl A."/>
            <person name="Woyke T."/>
            <person name="Ryan C.M."/>
            <person name="Banfield J.F."/>
        </authorList>
    </citation>
    <scope>NUCLEOTIDE SEQUENCE [LARGE SCALE GENOMIC DNA]</scope>
</reference>
<dbReference type="InterPro" id="IPR031329">
    <property type="entry name" value="NEUT/ALK_ceramidase_N"/>
</dbReference>
<evidence type="ECO:0000259" key="1">
    <source>
        <dbReference type="Pfam" id="PF04734"/>
    </source>
</evidence>
<organism evidence="2 3">
    <name type="scientific">Candidatus Desantisbacteria bacterium CG07_land_8_20_14_0_80_39_15</name>
    <dbReference type="NCBI Taxonomy" id="1974549"/>
    <lineage>
        <taxon>Bacteria</taxon>
        <taxon>Candidatus Desantisiibacteriota</taxon>
    </lineage>
</organism>
<feature type="domain" description="Neutral/alkaline non-lysosomal ceramidase N-terminal" evidence="1">
    <location>
        <begin position="2"/>
        <end position="208"/>
    </location>
</feature>
<comment type="caution">
    <text evidence="2">The sequence shown here is derived from an EMBL/GenBank/DDBJ whole genome shotgun (WGS) entry which is preliminary data.</text>
</comment>
<dbReference type="EMBL" id="PEWN01000113">
    <property type="protein sequence ID" value="PIU50937.1"/>
    <property type="molecule type" value="Genomic_DNA"/>
</dbReference>